<dbReference type="SUPFAM" id="SSF56176">
    <property type="entry name" value="FAD-binding/transporter-associated domain-like"/>
    <property type="match status" value="1"/>
</dbReference>
<dbReference type="Gene3D" id="3.30.465.10">
    <property type="match status" value="1"/>
</dbReference>
<organism evidence="5">
    <name type="scientific">freshwater metagenome</name>
    <dbReference type="NCBI Taxonomy" id="449393"/>
    <lineage>
        <taxon>unclassified sequences</taxon>
        <taxon>metagenomes</taxon>
        <taxon>ecological metagenomes</taxon>
    </lineage>
</organism>
<evidence type="ECO:0000256" key="3">
    <source>
        <dbReference type="ARBA" id="ARBA00023002"/>
    </source>
</evidence>
<protein>
    <submittedName>
        <fullName evidence="5">Unannotated protein</fullName>
    </submittedName>
</protein>
<dbReference type="PANTHER" id="PTHR42659:SF2">
    <property type="entry name" value="XANTHINE DEHYDROGENASE SUBUNIT C-RELATED"/>
    <property type="match status" value="1"/>
</dbReference>
<dbReference type="GO" id="GO:0016491">
    <property type="term" value="F:oxidoreductase activity"/>
    <property type="evidence" value="ECO:0007669"/>
    <property type="project" value="UniProtKB-KW"/>
</dbReference>
<dbReference type="SMART" id="SM01092">
    <property type="entry name" value="CO_deh_flav_C"/>
    <property type="match status" value="1"/>
</dbReference>
<dbReference type="GO" id="GO:0071949">
    <property type="term" value="F:FAD binding"/>
    <property type="evidence" value="ECO:0007669"/>
    <property type="project" value="InterPro"/>
</dbReference>
<dbReference type="Gene3D" id="3.30.43.10">
    <property type="entry name" value="Uridine Diphospho-n-acetylenolpyruvylglucosamine Reductase, domain 2"/>
    <property type="match status" value="1"/>
</dbReference>
<dbReference type="InterPro" id="IPR005107">
    <property type="entry name" value="CO_DH_flav_C"/>
</dbReference>
<dbReference type="InterPro" id="IPR036318">
    <property type="entry name" value="FAD-bd_PCMH-like_sf"/>
</dbReference>
<evidence type="ECO:0000256" key="2">
    <source>
        <dbReference type="ARBA" id="ARBA00022827"/>
    </source>
</evidence>
<sequence length="287" mass="30920">MKPPVFEYRDPRSLDEALGLLDEHGDDSSILAGGQSLIPLLNLRLARPDYVIDINKVPGLDTIEVSPGCVRVGAMTRIRRLERDPQIRAVAPALADAFRNIAHPQIRSRTTIGGNISHADPSSELPGVLAAYDGRVQLTSSSGSRWVSWADFFVTVFTTTRESNELLTAVEFPTDQNFNYEFEEIARRPGDYPLAGVCTGISLDGGRVRAARLSAIAIADRPIRMTAAESALVGVDFSNAAARQAASQAAAAEIHPMDDEHGSAAFRRGLVSTLVNRTLDRLAGVSA</sequence>
<dbReference type="PROSITE" id="PS51387">
    <property type="entry name" value="FAD_PCMH"/>
    <property type="match status" value="1"/>
</dbReference>
<dbReference type="InterPro" id="IPR016169">
    <property type="entry name" value="FAD-bd_PCMH_sub2"/>
</dbReference>
<dbReference type="PANTHER" id="PTHR42659">
    <property type="entry name" value="XANTHINE DEHYDROGENASE SUBUNIT C-RELATED"/>
    <property type="match status" value="1"/>
</dbReference>
<dbReference type="InterPro" id="IPR051312">
    <property type="entry name" value="Diverse_Substr_Oxidored"/>
</dbReference>
<name>A0A6J7I6I9_9ZZZZ</name>
<dbReference type="InterPro" id="IPR002346">
    <property type="entry name" value="Mopterin_DH_FAD-bd"/>
</dbReference>
<evidence type="ECO:0000313" key="5">
    <source>
        <dbReference type="EMBL" id="CAB4926603.1"/>
    </source>
</evidence>
<dbReference type="EMBL" id="CAFBMR010000102">
    <property type="protein sequence ID" value="CAB4926603.1"/>
    <property type="molecule type" value="Genomic_DNA"/>
</dbReference>
<dbReference type="Gene3D" id="3.30.390.50">
    <property type="entry name" value="CO dehydrogenase flavoprotein, C-terminal domain"/>
    <property type="match status" value="1"/>
</dbReference>
<accession>A0A6J7I6I9</accession>
<dbReference type="InterPro" id="IPR036683">
    <property type="entry name" value="CO_DH_flav_C_dom_sf"/>
</dbReference>
<dbReference type="InterPro" id="IPR016166">
    <property type="entry name" value="FAD-bd_PCMH"/>
</dbReference>
<evidence type="ECO:0000259" key="4">
    <source>
        <dbReference type="PROSITE" id="PS51387"/>
    </source>
</evidence>
<reference evidence="5" key="1">
    <citation type="submission" date="2020-05" db="EMBL/GenBank/DDBJ databases">
        <authorList>
            <person name="Chiriac C."/>
            <person name="Salcher M."/>
            <person name="Ghai R."/>
            <person name="Kavagutti S V."/>
        </authorList>
    </citation>
    <scope>NUCLEOTIDE SEQUENCE</scope>
</reference>
<keyword evidence="3" id="KW-0560">Oxidoreductase</keyword>
<keyword evidence="2" id="KW-0274">FAD</keyword>
<dbReference type="SUPFAM" id="SSF55447">
    <property type="entry name" value="CO dehydrogenase flavoprotein C-terminal domain-like"/>
    <property type="match status" value="1"/>
</dbReference>
<evidence type="ECO:0000256" key="1">
    <source>
        <dbReference type="ARBA" id="ARBA00022630"/>
    </source>
</evidence>
<proteinExistence type="predicted"/>
<dbReference type="InterPro" id="IPR016167">
    <property type="entry name" value="FAD-bd_PCMH_sub1"/>
</dbReference>
<dbReference type="AlphaFoldDB" id="A0A6J7I6I9"/>
<dbReference type="Pfam" id="PF00941">
    <property type="entry name" value="FAD_binding_5"/>
    <property type="match status" value="1"/>
</dbReference>
<gene>
    <name evidence="5" type="ORF">UFOPK3610_01711</name>
</gene>
<keyword evidence="1" id="KW-0285">Flavoprotein</keyword>
<feature type="domain" description="FAD-binding PCMH-type" evidence="4">
    <location>
        <begin position="1"/>
        <end position="177"/>
    </location>
</feature>
<dbReference type="Pfam" id="PF03450">
    <property type="entry name" value="CO_deh_flav_C"/>
    <property type="match status" value="1"/>
</dbReference>